<dbReference type="SUPFAM" id="SSF46785">
    <property type="entry name" value="Winged helix' DNA-binding domain"/>
    <property type="match status" value="1"/>
</dbReference>
<dbReference type="InterPro" id="IPR000524">
    <property type="entry name" value="Tscrpt_reg_HTH_GntR"/>
</dbReference>
<dbReference type="Gene3D" id="1.10.10.10">
    <property type="entry name" value="Winged helix-like DNA-binding domain superfamily/Winged helix DNA-binding domain"/>
    <property type="match status" value="1"/>
</dbReference>
<dbReference type="EMBL" id="WPHG01000006">
    <property type="protein sequence ID" value="MVA99604.1"/>
    <property type="molecule type" value="Genomic_DNA"/>
</dbReference>
<dbReference type="GO" id="GO:0003677">
    <property type="term" value="F:DNA binding"/>
    <property type="evidence" value="ECO:0007669"/>
    <property type="project" value="UniProtKB-KW"/>
</dbReference>
<dbReference type="Pfam" id="PF00392">
    <property type="entry name" value="GntR"/>
    <property type="match status" value="1"/>
</dbReference>
<evidence type="ECO:0000256" key="2">
    <source>
        <dbReference type="ARBA" id="ARBA00023015"/>
    </source>
</evidence>
<comment type="caution">
    <text evidence="8">The sequence shown here is derived from an EMBL/GenBank/DDBJ whole genome shotgun (WGS) entry which is preliminary data.</text>
</comment>
<dbReference type="PANTHER" id="PTHR43537">
    <property type="entry name" value="TRANSCRIPTIONAL REGULATOR, GNTR FAMILY"/>
    <property type="match status" value="1"/>
</dbReference>
<evidence type="ECO:0000256" key="4">
    <source>
        <dbReference type="ARBA" id="ARBA00023163"/>
    </source>
</evidence>
<keyword evidence="9" id="KW-1185">Reference proteome</keyword>
<feature type="domain" description="HTH gntR-type" evidence="7">
    <location>
        <begin position="11"/>
        <end position="79"/>
    </location>
</feature>
<name>A0A844QLZ7_9HYPH</name>
<organism evidence="8 9">
    <name type="scientific">Nitratireductor arenosus</name>
    <dbReference type="NCBI Taxonomy" id="2682096"/>
    <lineage>
        <taxon>Bacteria</taxon>
        <taxon>Pseudomonadati</taxon>
        <taxon>Pseudomonadota</taxon>
        <taxon>Alphaproteobacteria</taxon>
        <taxon>Hyphomicrobiales</taxon>
        <taxon>Phyllobacteriaceae</taxon>
        <taxon>Nitratireductor</taxon>
    </lineage>
</organism>
<dbReference type="InterPro" id="IPR036390">
    <property type="entry name" value="WH_DNA-bd_sf"/>
</dbReference>
<evidence type="ECO:0000259" key="7">
    <source>
        <dbReference type="PROSITE" id="PS50949"/>
    </source>
</evidence>
<evidence type="ECO:0000256" key="5">
    <source>
        <dbReference type="ARBA" id="ARBA00037357"/>
    </source>
</evidence>
<dbReference type="PANTHER" id="PTHR43537:SF34">
    <property type="entry name" value="PYRUVATE DEHYDROGENASE COMPLEX REPRESSOR"/>
    <property type="match status" value="1"/>
</dbReference>
<evidence type="ECO:0000256" key="1">
    <source>
        <dbReference type="ARBA" id="ARBA00022491"/>
    </source>
</evidence>
<dbReference type="SUPFAM" id="SSF48008">
    <property type="entry name" value="GntR ligand-binding domain-like"/>
    <property type="match status" value="1"/>
</dbReference>
<dbReference type="Proteomes" id="UP000463224">
    <property type="component" value="Unassembled WGS sequence"/>
</dbReference>
<sequence>MNEVYARIQHARTADEVVGRIEDLILEGVLRPGDRLPGERDLSSRLDVSRPILRDALKQLETRGLVVSRHGDGTRIADLIGEVFTPPVMELVATHGKAIADYLEYRREIEGVAAGFAAARATDDDRALVSDILARMRQAHRHADFEREAALDVEFHNTVGECAHNIILLHTLRSCYRLLADGVFFNRGLIYALPDARDTLLQQHVAIGEAVLAGDPHKAARAARDHIDFVERAMNEAERTQNWQKISRLRSLQRAAGRKPAQGGER</sequence>
<reference evidence="8 9" key="1">
    <citation type="submission" date="2019-12" db="EMBL/GenBank/DDBJ databases">
        <title>Nitratireductor arenosus sp. nov., Isolated from sea sand, Jeju island, South Korea.</title>
        <authorList>
            <person name="Kim W."/>
        </authorList>
    </citation>
    <scope>NUCLEOTIDE SEQUENCE [LARGE SCALE GENOMIC DNA]</scope>
    <source>
        <strain evidence="8 9">CAU 1489</strain>
    </source>
</reference>
<evidence type="ECO:0000256" key="6">
    <source>
        <dbReference type="ARBA" id="ARBA00039592"/>
    </source>
</evidence>
<dbReference type="InterPro" id="IPR011711">
    <property type="entry name" value="GntR_C"/>
</dbReference>
<comment type="function">
    <text evidence="5">Transcriptional repressor for the pyruvate dehydrogenase complex genes aceEF and lpd.</text>
</comment>
<dbReference type="InterPro" id="IPR036388">
    <property type="entry name" value="WH-like_DNA-bd_sf"/>
</dbReference>
<accession>A0A844QLZ7</accession>
<keyword evidence="2" id="KW-0805">Transcription regulation</keyword>
<dbReference type="PROSITE" id="PS50949">
    <property type="entry name" value="HTH_GNTR"/>
    <property type="match status" value="1"/>
</dbReference>
<protein>
    <recommendedName>
        <fullName evidence="6">Pyruvate dehydrogenase complex repressor</fullName>
    </recommendedName>
</protein>
<dbReference type="SMART" id="SM00895">
    <property type="entry name" value="FCD"/>
    <property type="match status" value="1"/>
</dbReference>
<proteinExistence type="predicted"/>
<keyword evidence="1" id="KW-0678">Repressor</keyword>
<dbReference type="Pfam" id="PF07729">
    <property type="entry name" value="FCD"/>
    <property type="match status" value="1"/>
</dbReference>
<dbReference type="PRINTS" id="PR00035">
    <property type="entry name" value="HTHGNTR"/>
</dbReference>
<evidence type="ECO:0000313" key="9">
    <source>
        <dbReference type="Proteomes" id="UP000463224"/>
    </source>
</evidence>
<dbReference type="Gene3D" id="1.20.120.530">
    <property type="entry name" value="GntR ligand-binding domain-like"/>
    <property type="match status" value="1"/>
</dbReference>
<evidence type="ECO:0000313" key="8">
    <source>
        <dbReference type="EMBL" id="MVA99604.1"/>
    </source>
</evidence>
<keyword evidence="4" id="KW-0804">Transcription</keyword>
<keyword evidence="3" id="KW-0238">DNA-binding</keyword>
<dbReference type="InterPro" id="IPR008920">
    <property type="entry name" value="TF_FadR/GntR_C"/>
</dbReference>
<dbReference type="SMART" id="SM00345">
    <property type="entry name" value="HTH_GNTR"/>
    <property type="match status" value="1"/>
</dbReference>
<evidence type="ECO:0000256" key="3">
    <source>
        <dbReference type="ARBA" id="ARBA00023125"/>
    </source>
</evidence>
<dbReference type="GO" id="GO:0003700">
    <property type="term" value="F:DNA-binding transcription factor activity"/>
    <property type="evidence" value="ECO:0007669"/>
    <property type="project" value="InterPro"/>
</dbReference>
<gene>
    <name evidence="8" type="ORF">GN330_20340</name>
</gene>
<dbReference type="AlphaFoldDB" id="A0A844QLZ7"/>
<dbReference type="CDD" id="cd07377">
    <property type="entry name" value="WHTH_GntR"/>
    <property type="match status" value="1"/>
</dbReference>